<dbReference type="STRING" id="258515.SAMN05192585_15611"/>
<dbReference type="PANTHER" id="PTHR30575">
    <property type="entry name" value="PEPTIDASE M20"/>
    <property type="match status" value="1"/>
</dbReference>
<dbReference type="GO" id="GO:0071713">
    <property type="term" value="F:para-aminobenzoyl-glutamate hydrolase activity"/>
    <property type="evidence" value="ECO:0007669"/>
    <property type="project" value="TreeGrafter"/>
</dbReference>
<evidence type="ECO:0000259" key="1">
    <source>
        <dbReference type="Pfam" id="PF07687"/>
    </source>
</evidence>
<keyword evidence="2" id="KW-0378">Hydrolase</keyword>
<dbReference type="Gene3D" id="3.40.630.10">
    <property type="entry name" value="Zn peptidases"/>
    <property type="match status" value="1"/>
</dbReference>
<dbReference type="PANTHER" id="PTHR30575:SF3">
    <property type="entry name" value="PEPTIDASE M20 DIMERISATION DOMAIN-CONTAINING PROTEIN"/>
    <property type="match status" value="1"/>
</dbReference>
<dbReference type="EMBL" id="FNID01000056">
    <property type="protein sequence ID" value="SDO11136.1"/>
    <property type="molecule type" value="Genomic_DNA"/>
</dbReference>
<name>A0A1H0GVR6_9FIRM</name>
<dbReference type="InterPro" id="IPR052030">
    <property type="entry name" value="Peptidase_M20/M20A_hydrolases"/>
</dbReference>
<dbReference type="GO" id="GO:0046657">
    <property type="term" value="P:folic acid catabolic process"/>
    <property type="evidence" value="ECO:0007669"/>
    <property type="project" value="TreeGrafter"/>
</dbReference>
<dbReference type="InterPro" id="IPR017439">
    <property type="entry name" value="Amidohydrolase"/>
</dbReference>
<dbReference type="NCBIfam" id="TIGR01891">
    <property type="entry name" value="amidohydrolases"/>
    <property type="match status" value="1"/>
</dbReference>
<dbReference type="SUPFAM" id="SSF55031">
    <property type="entry name" value="Bacterial exopeptidase dimerisation domain"/>
    <property type="match status" value="1"/>
</dbReference>
<dbReference type="SUPFAM" id="SSF53187">
    <property type="entry name" value="Zn-dependent exopeptidases"/>
    <property type="match status" value="1"/>
</dbReference>
<dbReference type="InterPro" id="IPR011650">
    <property type="entry name" value="Peptidase_M20_dimer"/>
</dbReference>
<evidence type="ECO:0000313" key="2">
    <source>
        <dbReference type="EMBL" id="SDO11136.1"/>
    </source>
</evidence>
<dbReference type="Proteomes" id="UP000199182">
    <property type="component" value="Unassembled WGS sequence"/>
</dbReference>
<keyword evidence="3" id="KW-1185">Reference proteome</keyword>
<feature type="domain" description="Peptidase M20 dimerisation" evidence="1">
    <location>
        <begin position="205"/>
        <end position="283"/>
    </location>
</feature>
<dbReference type="Pfam" id="PF07687">
    <property type="entry name" value="M20_dimer"/>
    <property type="match status" value="1"/>
</dbReference>
<protein>
    <submittedName>
        <fullName evidence="2">Amidohydrolase</fullName>
    </submittedName>
</protein>
<dbReference type="OrthoDB" id="9781032at2"/>
<dbReference type="GO" id="GO:0016805">
    <property type="term" value="F:dipeptidase activity"/>
    <property type="evidence" value="ECO:0007669"/>
    <property type="project" value="TreeGrafter"/>
</dbReference>
<dbReference type="InterPro" id="IPR036264">
    <property type="entry name" value="Bact_exopeptidase_dim_dom"/>
</dbReference>
<accession>A0A1H0GVR6</accession>
<dbReference type="Gene3D" id="3.30.70.360">
    <property type="match status" value="1"/>
</dbReference>
<sequence length="439" mass="47585">MEELEQRILQTIDERAGELIAFAEDIYGHAEPGFQEVQTAEKVSRMLQSLGLTVREKLAVTGVKAKLKQGGGITIAAIGELDGVNCPSHIHANPASGYSHTCGHHCQLAAMIGSAMALTVPEVAEAMDGNVAFFAVPSEEYNDLEHKSWMMQKGIIRYGSGKSELIRLGEFDDINISMVHHLHMVDTYYDVLLGMNSTNGFIMKLVNYTGKAAHGAIAPHKGINALNAASLALSALAYQRETFKESDYVRVHAIISEGGRMVNVVPDHVVVECQVRAKTMSAMLDANHKANRSFEAGAHAIGAGIQINDMPGYLPVLDAGNSRPLDAAARAAAGGKKVSAIDPALHNPASTDVGDLCHLMPVLAFTTGGFKGSLHSADFEITDKYLAYVLPAKIMALTIFNALKNSAFEARRIMDFYPQHLTKKEYLEYMDGFINQDKK</sequence>
<dbReference type="RefSeq" id="WP_092643595.1">
    <property type="nucleotide sequence ID" value="NZ_FNID01000056.1"/>
</dbReference>
<dbReference type="AlphaFoldDB" id="A0A1H0GVR6"/>
<dbReference type="GO" id="GO:0005737">
    <property type="term" value="C:cytoplasm"/>
    <property type="evidence" value="ECO:0007669"/>
    <property type="project" value="TreeGrafter"/>
</dbReference>
<organism evidence="2 3">
    <name type="scientific">Acetanaerobacterium elongatum</name>
    <dbReference type="NCBI Taxonomy" id="258515"/>
    <lineage>
        <taxon>Bacteria</taxon>
        <taxon>Bacillati</taxon>
        <taxon>Bacillota</taxon>
        <taxon>Clostridia</taxon>
        <taxon>Eubacteriales</taxon>
        <taxon>Oscillospiraceae</taxon>
        <taxon>Acetanaerobacterium</taxon>
    </lineage>
</organism>
<evidence type="ECO:0000313" key="3">
    <source>
        <dbReference type="Proteomes" id="UP000199182"/>
    </source>
</evidence>
<gene>
    <name evidence="2" type="ORF">SAMN05192585_15611</name>
</gene>
<proteinExistence type="predicted"/>
<reference evidence="2 3" key="1">
    <citation type="submission" date="2016-10" db="EMBL/GenBank/DDBJ databases">
        <authorList>
            <person name="de Groot N.N."/>
        </authorList>
    </citation>
    <scope>NUCLEOTIDE SEQUENCE [LARGE SCALE GENOMIC DNA]</scope>
    <source>
        <strain evidence="2 3">CGMCC 1.5012</strain>
    </source>
</reference>